<dbReference type="AlphaFoldDB" id="A0A9D4TNZ9"/>
<feature type="compositionally biased region" description="Low complexity" evidence="19">
    <location>
        <begin position="186"/>
        <end position="210"/>
    </location>
</feature>
<evidence type="ECO:0000256" key="5">
    <source>
        <dbReference type="ARBA" id="ARBA00022501"/>
    </source>
</evidence>
<evidence type="ECO:0000256" key="14">
    <source>
        <dbReference type="ARBA" id="ARBA00023235"/>
    </source>
</evidence>
<comment type="catalytic activity">
    <reaction evidence="16">
        <text>prostaglandin H2 = prostaglandin E2</text>
        <dbReference type="Rhea" id="RHEA:12893"/>
        <dbReference type="ChEBI" id="CHEBI:57405"/>
        <dbReference type="ChEBI" id="CHEBI:606564"/>
        <dbReference type="EC" id="5.3.99.3"/>
    </reaction>
    <physiologicalReaction direction="left-to-right" evidence="16">
        <dbReference type="Rhea" id="RHEA:12894"/>
    </physiologicalReaction>
</comment>
<evidence type="ECO:0000256" key="1">
    <source>
        <dbReference type="ARBA" id="ARBA00004702"/>
    </source>
</evidence>
<dbReference type="Gene3D" id="1.20.1050.10">
    <property type="match status" value="1"/>
</dbReference>
<evidence type="ECO:0000256" key="16">
    <source>
        <dbReference type="ARBA" id="ARBA00023931"/>
    </source>
</evidence>
<protein>
    <recommendedName>
        <fullName evidence="4">Prostaglandin E synthase 2</fullName>
        <ecNumber evidence="3">5.3.99.3</ecNumber>
    </recommendedName>
    <alternativeName>
        <fullName evidence="17">Microsomal prostaglandin E synthase 2</fullName>
    </alternativeName>
</protein>
<evidence type="ECO:0000256" key="7">
    <source>
        <dbReference type="ARBA" id="ARBA00022585"/>
    </source>
</evidence>
<evidence type="ECO:0000259" key="20">
    <source>
        <dbReference type="PROSITE" id="PS50404"/>
    </source>
</evidence>
<keyword evidence="12" id="KW-0472">Membrane</keyword>
<dbReference type="PROSITE" id="PS50404">
    <property type="entry name" value="GST_NTER"/>
    <property type="match status" value="1"/>
</dbReference>
<dbReference type="SFLD" id="SFLDG01203">
    <property type="entry name" value="Prostaglandin_E_synthase_like1"/>
    <property type="match status" value="1"/>
</dbReference>
<dbReference type="SFLD" id="SFLDS00019">
    <property type="entry name" value="Glutathione_Transferase_(cytos"/>
    <property type="match status" value="1"/>
</dbReference>
<comment type="catalytic activity">
    <reaction evidence="15">
        <text>prostaglandin H2 = (12S)-hydroxy-(5Z,8E,10E)-heptadecatrienoate + malonaldehyde</text>
        <dbReference type="Rhea" id="RHEA:48644"/>
        <dbReference type="ChEBI" id="CHEBI:57405"/>
        <dbReference type="ChEBI" id="CHEBI:90694"/>
        <dbReference type="ChEBI" id="CHEBI:566274"/>
    </reaction>
    <physiologicalReaction direction="left-to-right" evidence="15">
        <dbReference type="Rhea" id="RHEA:48645"/>
    </physiologicalReaction>
</comment>
<feature type="domain" description="GST N-terminal" evidence="20">
    <location>
        <begin position="102"/>
        <end position="178"/>
    </location>
</feature>
<dbReference type="EMBL" id="SIDB01000007">
    <property type="protein sequence ID" value="KAI3430682.1"/>
    <property type="molecule type" value="Genomic_DNA"/>
</dbReference>
<dbReference type="InterPro" id="IPR040079">
    <property type="entry name" value="Glutathione_S-Trfase"/>
</dbReference>
<dbReference type="PANTHER" id="PTHR12782">
    <property type="entry name" value="MICROSOMAL PROSTAGLANDIN E SYNTHASE-2"/>
    <property type="match status" value="1"/>
</dbReference>
<keyword evidence="9" id="KW-0276">Fatty acid metabolism</keyword>
<dbReference type="GO" id="GO:0005739">
    <property type="term" value="C:mitochondrion"/>
    <property type="evidence" value="ECO:0007669"/>
    <property type="project" value="TreeGrafter"/>
</dbReference>
<dbReference type="InterPro" id="IPR004045">
    <property type="entry name" value="Glutathione_S-Trfase_N"/>
</dbReference>
<dbReference type="GO" id="GO:0050220">
    <property type="term" value="F:prostaglandin-E synthase activity"/>
    <property type="evidence" value="ECO:0007669"/>
    <property type="project" value="UniProtKB-EC"/>
</dbReference>
<evidence type="ECO:0000256" key="2">
    <source>
        <dbReference type="ARBA" id="ARBA00007409"/>
    </source>
</evidence>
<dbReference type="InterPro" id="IPR036282">
    <property type="entry name" value="Glutathione-S-Trfase_C_sf"/>
</dbReference>
<dbReference type="InterPro" id="IPR011767">
    <property type="entry name" value="GLR_AS"/>
</dbReference>
<evidence type="ECO:0000256" key="13">
    <source>
        <dbReference type="ARBA" id="ARBA00023160"/>
    </source>
</evidence>
<dbReference type="GO" id="GO:0006633">
    <property type="term" value="P:fatty acid biosynthetic process"/>
    <property type="evidence" value="ECO:0007669"/>
    <property type="project" value="UniProtKB-KW"/>
</dbReference>
<keyword evidence="7" id="KW-0643">Prostaglandin biosynthesis</keyword>
<evidence type="ECO:0000313" key="22">
    <source>
        <dbReference type="Proteomes" id="UP001055712"/>
    </source>
</evidence>
<organism evidence="21 22">
    <name type="scientific">Chlorella vulgaris</name>
    <name type="common">Green alga</name>
    <dbReference type="NCBI Taxonomy" id="3077"/>
    <lineage>
        <taxon>Eukaryota</taxon>
        <taxon>Viridiplantae</taxon>
        <taxon>Chlorophyta</taxon>
        <taxon>core chlorophytes</taxon>
        <taxon>Trebouxiophyceae</taxon>
        <taxon>Chlorellales</taxon>
        <taxon>Chlorellaceae</taxon>
        <taxon>Chlorella clade</taxon>
        <taxon>Chlorella</taxon>
    </lineage>
</organism>
<evidence type="ECO:0000256" key="15">
    <source>
        <dbReference type="ARBA" id="ARBA00023930"/>
    </source>
</evidence>
<evidence type="ECO:0000256" key="18">
    <source>
        <dbReference type="ARBA" id="ARBA00037847"/>
    </source>
</evidence>
<keyword evidence="22" id="KW-1185">Reference proteome</keyword>
<sequence length="362" mass="38970">MRAALRGAHGALRRLQGSKALVEHLQQLQMLSTAAGTTASARSGGNLGWVAVAAGAAAASYGFAAQPVAQAEAPWQGEKGAPSVPAEERYVRPSGAKGVLPKELVLYQYEVCPFCCKVKAFLDYHKIPYRCVEVNPLTKGEIKWSQYKKVPVIVVDGEQVNDSSAIISRLAAEIDARGGSSGGGKPASSSSSKRRWFGGSSKSSSVAAPGPATVAEEEKWRRWVDDWFVRVITVNIYRSMHESFQTFDYISEAGNFGWVSREAARVFGASLMWGIGGKLRRKYGVEGDVREALYKSANEWAAAVGDRRFLGGDAPDLADLAVFGVIRAVTGTDTFNDLMQNTNIGGWYARMFTTVGASSRVA</sequence>
<comment type="caution">
    <text evidence="21">The sequence shown here is derived from an EMBL/GenBank/DDBJ whole genome shotgun (WGS) entry which is preliminary data.</text>
</comment>
<keyword evidence="14" id="KW-0413">Isomerase</keyword>
<feature type="region of interest" description="Disordered" evidence="19">
    <location>
        <begin position="176"/>
        <end position="210"/>
    </location>
</feature>
<evidence type="ECO:0000256" key="8">
    <source>
        <dbReference type="ARBA" id="ARBA00022692"/>
    </source>
</evidence>
<dbReference type="EC" id="5.3.99.3" evidence="3"/>
<dbReference type="InterPro" id="IPR034335">
    <property type="entry name" value="PGES2_C"/>
</dbReference>
<gene>
    <name evidence="21" type="ORF">D9Q98_005271</name>
</gene>
<evidence type="ECO:0000256" key="19">
    <source>
        <dbReference type="SAM" id="MobiDB-lite"/>
    </source>
</evidence>
<evidence type="ECO:0000256" key="17">
    <source>
        <dbReference type="ARBA" id="ARBA00031041"/>
    </source>
</evidence>
<keyword evidence="11" id="KW-0443">Lipid metabolism</keyword>
<evidence type="ECO:0000256" key="11">
    <source>
        <dbReference type="ARBA" id="ARBA00023098"/>
    </source>
</evidence>
<keyword evidence="5" id="KW-0644">Prostaglandin metabolism</keyword>
<comment type="similarity">
    <text evidence="2">Belongs to the GST superfamily.</text>
</comment>
<comment type="pathway">
    <text evidence="1">Lipid metabolism; prostaglandin biosynthesis.</text>
</comment>
<dbReference type="OrthoDB" id="423541at2759"/>
<reference evidence="21" key="1">
    <citation type="journal article" date="2019" name="Plant J.">
        <title>Chlorella vulgaris genome assembly and annotation reveals the molecular basis for metabolic acclimation to high light conditions.</title>
        <authorList>
            <person name="Cecchin M."/>
            <person name="Marcolungo L."/>
            <person name="Rossato M."/>
            <person name="Girolomoni L."/>
            <person name="Cosentino E."/>
            <person name="Cuine S."/>
            <person name="Li-Beisson Y."/>
            <person name="Delledonne M."/>
            <person name="Ballottari M."/>
        </authorList>
    </citation>
    <scope>NUCLEOTIDE SEQUENCE</scope>
    <source>
        <strain evidence="21">211/11P</strain>
    </source>
</reference>
<dbReference type="Pfam" id="PF13410">
    <property type="entry name" value="GST_C_2"/>
    <property type="match status" value="1"/>
</dbReference>
<evidence type="ECO:0000313" key="21">
    <source>
        <dbReference type="EMBL" id="KAI3430682.1"/>
    </source>
</evidence>
<dbReference type="SFLD" id="SFLDG01182">
    <property type="entry name" value="Prostaglandin_E_synthase_like"/>
    <property type="match status" value="1"/>
</dbReference>
<dbReference type="PROSITE" id="PS00195">
    <property type="entry name" value="GLUTAREDOXIN_1"/>
    <property type="match status" value="1"/>
</dbReference>
<dbReference type="Gene3D" id="3.40.30.10">
    <property type="entry name" value="Glutaredoxin"/>
    <property type="match status" value="1"/>
</dbReference>
<accession>A0A9D4TNZ9</accession>
<evidence type="ECO:0000256" key="4">
    <source>
        <dbReference type="ARBA" id="ARBA00019474"/>
    </source>
</evidence>
<evidence type="ECO:0000256" key="9">
    <source>
        <dbReference type="ARBA" id="ARBA00022832"/>
    </source>
</evidence>
<dbReference type="CDD" id="cd03197">
    <property type="entry name" value="GST_C_mPGES2"/>
    <property type="match status" value="1"/>
</dbReference>
<dbReference type="Proteomes" id="UP001055712">
    <property type="component" value="Unassembled WGS sequence"/>
</dbReference>
<keyword evidence="6" id="KW-0444">Lipid biosynthesis</keyword>
<dbReference type="InterPro" id="IPR036249">
    <property type="entry name" value="Thioredoxin-like_sf"/>
</dbReference>
<evidence type="ECO:0000256" key="12">
    <source>
        <dbReference type="ARBA" id="ARBA00023136"/>
    </source>
</evidence>
<dbReference type="Pfam" id="PF13417">
    <property type="entry name" value="GST_N_3"/>
    <property type="match status" value="1"/>
</dbReference>
<evidence type="ECO:0000256" key="10">
    <source>
        <dbReference type="ARBA" id="ARBA00022989"/>
    </source>
</evidence>
<dbReference type="InterPro" id="IPR034334">
    <property type="entry name" value="PGES2"/>
</dbReference>
<comment type="subcellular location">
    <subcellularLocation>
        <location evidence="18">Endomembrane system</location>
        <topology evidence="18">Single-pass membrane protein</topology>
    </subcellularLocation>
</comment>
<keyword evidence="8" id="KW-0812">Transmembrane</keyword>
<dbReference type="SUPFAM" id="SSF47616">
    <property type="entry name" value="GST C-terminal domain-like"/>
    <property type="match status" value="1"/>
</dbReference>
<dbReference type="GO" id="GO:0012505">
    <property type="term" value="C:endomembrane system"/>
    <property type="evidence" value="ECO:0007669"/>
    <property type="project" value="UniProtKB-SubCell"/>
</dbReference>
<keyword evidence="13" id="KW-0275">Fatty acid biosynthesis</keyword>
<name>A0A9D4TNZ9_CHLVU</name>
<reference evidence="21" key="2">
    <citation type="submission" date="2020-11" db="EMBL/GenBank/DDBJ databases">
        <authorList>
            <person name="Cecchin M."/>
            <person name="Marcolungo L."/>
            <person name="Rossato M."/>
            <person name="Girolomoni L."/>
            <person name="Cosentino E."/>
            <person name="Cuine S."/>
            <person name="Li-Beisson Y."/>
            <person name="Delledonne M."/>
            <person name="Ballottari M."/>
        </authorList>
    </citation>
    <scope>NUCLEOTIDE SEQUENCE</scope>
    <source>
        <strain evidence="21">211/11P</strain>
        <tissue evidence="21">Whole cell</tissue>
    </source>
</reference>
<dbReference type="PROSITE" id="PS51354">
    <property type="entry name" value="GLUTAREDOXIN_2"/>
    <property type="match status" value="1"/>
</dbReference>
<evidence type="ECO:0000256" key="3">
    <source>
        <dbReference type="ARBA" id="ARBA00012203"/>
    </source>
</evidence>
<keyword evidence="10" id="KW-1133">Transmembrane helix</keyword>
<dbReference type="PANTHER" id="PTHR12782:SF5">
    <property type="entry name" value="PROSTAGLANDIN E SYNTHASE 2"/>
    <property type="match status" value="1"/>
</dbReference>
<proteinExistence type="inferred from homology"/>
<evidence type="ECO:0000256" key="6">
    <source>
        <dbReference type="ARBA" id="ARBA00022516"/>
    </source>
</evidence>
<dbReference type="SUPFAM" id="SSF52833">
    <property type="entry name" value="Thioredoxin-like"/>
    <property type="match status" value="1"/>
</dbReference>